<reference evidence="4 5" key="1">
    <citation type="journal article" date="2013" name="Genome Announc.">
        <title>Genome Sequence of Hydrothermal Arsenic-Respiring Bacterium Marinobacter santoriniensis NKSG1T.</title>
        <authorList>
            <person name="Handley K.M."/>
            <person name="Upton M."/>
            <person name="Beatson S.A."/>
            <person name="Hery M."/>
            <person name="Lloyd J.R."/>
        </authorList>
    </citation>
    <scope>NUCLEOTIDE SEQUENCE [LARGE SCALE GENOMIC DNA]</scope>
    <source>
        <strain evidence="4 5">NKSG1</strain>
    </source>
</reference>
<dbReference type="AlphaFoldDB" id="M7DDT0"/>
<dbReference type="Proteomes" id="UP000011960">
    <property type="component" value="Unassembled WGS sequence"/>
</dbReference>
<dbReference type="EMBL" id="APAT01000015">
    <property type="protein sequence ID" value="EMP55832.1"/>
    <property type="molecule type" value="Genomic_DNA"/>
</dbReference>
<proteinExistence type="predicted"/>
<dbReference type="PANTHER" id="PTHR40940">
    <property type="entry name" value="PROTEIN BATD-RELATED"/>
    <property type="match status" value="1"/>
</dbReference>
<evidence type="ECO:0000256" key="1">
    <source>
        <dbReference type="SAM" id="MobiDB-lite"/>
    </source>
</evidence>
<dbReference type="STRING" id="1288826.MSNKSG1_08173"/>
<keyword evidence="2" id="KW-1133">Transmembrane helix</keyword>
<feature type="region of interest" description="Disordered" evidence="1">
    <location>
        <begin position="307"/>
        <end position="352"/>
    </location>
</feature>
<evidence type="ECO:0000313" key="5">
    <source>
        <dbReference type="Proteomes" id="UP000011960"/>
    </source>
</evidence>
<sequence>MVKRILATLTGLCLLLALVPASYADGLTVEPDRTRLYEGEVLTVTVKGTMKLDINLSNLFNFDLSELPAPDIDKVKPDFEILGQNQRYSIRTVNNDMVGEITWTYQLAPTKTGKLTIPALTFKDSTSKPVTIEVVSGSPPDQQNSAARDSFIELSADKDQVYVQEQLILTIKLFFTGNLIRGELSEPEDPDTIIEPLGKQSEYTRYRDGIRYRVVERRYALYPQKPGELKLPPIRFEGQARTPEGQLKFLRDSQEFFAVTVKDIPADFTGDTWLPASDLSLEESGLPTTGKVDTGENLTRTLTLKASGLPAETLPPLPDKAPEGIRAYPEQPQRSTDTTPDGLNSTLSQTTALVPVQAGKKTLPEIRIPWWDTDTDTQKVAVIPATTLDVADAGSVTGLQSSTSAPPGGVSGSPNGQSPSDTPDPDALKGNPTAGAPGYWPWISLGLAVAWLATLLGWFWSRHRGAGNAGGDTIEEDPDEQWLFDQLIEAVRHGSPSVPGLLTRWMQRRFPDCDFRTTDDVVRFTGDATLRIELERLQAGLFAPDGERENAEPDLRALSKALEQLRKQKASREKGDTLRPLYPGNLSSG</sequence>
<protein>
    <recommendedName>
        <fullName evidence="6">Protein BatD</fullName>
    </recommendedName>
</protein>
<dbReference type="InterPro" id="IPR025738">
    <property type="entry name" value="BatD"/>
</dbReference>
<feature type="chain" id="PRO_5004081299" description="Protein BatD" evidence="3">
    <location>
        <begin position="25"/>
        <end position="589"/>
    </location>
</feature>
<evidence type="ECO:0008006" key="6">
    <source>
        <dbReference type="Google" id="ProtNLM"/>
    </source>
</evidence>
<keyword evidence="5" id="KW-1185">Reference proteome</keyword>
<feature type="signal peptide" evidence="3">
    <location>
        <begin position="1"/>
        <end position="24"/>
    </location>
</feature>
<feature type="compositionally biased region" description="Polar residues" evidence="1">
    <location>
        <begin position="412"/>
        <end position="421"/>
    </location>
</feature>
<evidence type="ECO:0000256" key="3">
    <source>
        <dbReference type="SAM" id="SignalP"/>
    </source>
</evidence>
<dbReference type="Pfam" id="PF13584">
    <property type="entry name" value="BatD"/>
    <property type="match status" value="2"/>
</dbReference>
<feature type="region of interest" description="Disordered" evidence="1">
    <location>
        <begin position="397"/>
        <end position="433"/>
    </location>
</feature>
<feature type="compositionally biased region" description="Polar residues" evidence="1">
    <location>
        <begin position="332"/>
        <end position="352"/>
    </location>
</feature>
<dbReference type="RefSeq" id="WP_008938777.1">
    <property type="nucleotide sequence ID" value="NZ_APAT01000015.1"/>
</dbReference>
<gene>
    <name evidence="4" type="ORF">MSNKSG1_08173</name>
</gene>
<dbReference type="OrthoDB" id="5293418at2"/>
<evidence type="ECO:0000313" key="4">
    <source>
        <dbReference type="EMBL" id="EMP55832.1"/>
    </source>
</evidence>
<feature type="compositionally biased region" description="Basic and acidic residues" evidence="1">
    <location>
        <begin position="566"/>
        <end position="577"/>
    </location>
</feature>
<feature type="transmembrane region" description="Helical" evidence="2">
    <location>
        <begin position="439"/>
        <end position="460"/>
    </location>
</feature>
<accession>M7DDT0</accession>
<name>M7DDT0_9GAMM</name>
<keyword evidence="3" id="KW-0732">Signal</keyword>
<dbReference type="eggNOG" id="COG0457">
    <property type="taxonomic scope" value="Bacteria"/>
</dbReference>
<dbReference type="PATRIC" id="fig|1288826.3.peg.1600"/>
<comment type="caution">
    <text evidence="4">The sequence shown here is derived from an EMBL/GenBank/DDBJ whole genome shotgun (WGS) entry which is preliminary data.</text>
</comment>
<evidence type="ECO:0000256" key="2">
    <source>
        <dbReference type="SAM" id="Phobius"/>
    </source>
</evidence>
<keyword evidence="2" id="KW-0812">Transmembrane</keyword>
<dbReference type="PANTHER" id="PTHR40940:SF1">
    <property type="entry name" value="PROTEIN BATD"/>
    <property type="match status" value="1"/>
</dbReference>
<organism evidence="4 5">
    <name type="scientific">Marinobacter santoriniensis NKSG1</name>
    <dbReference type="NCBI Taxonomy" id="1288826"/>
    <lineage>
        <taxon>Bacteria</taxon>
        <taxon>Pseudomonadati</taxon>
        <taxon>Pseudomonadota</taxon>
        <taxon>Gammaproteobacteria</taxon>
        <taxon>Pseudomonadales</taxon>
        <taxon>Marinobacteraceae</taxon>
        <taxon>Marinobacter</taxon>
    </lineage>
</organism>
<keyword evidence="2" id="KW-0472">Membrane</keyword>
<feature type="region of interest" description="Disordered" evidence="1">
    <location>
        <begin position="566"/>
        <end position="589"/>
    </location>
</feature>